<organism evidence="4 5">
    <name type="scientific">Paenibacillus plantiphilus</name>
    <dbReference type="NCBI Taxonomy" id="2905650"/>
    <lineage>
        <taxon>Bacteria</taxon>
        <taxon>Bacillati</taxon>
        <taxon>Bacillota</taxon>
        <taxon>Bacilli</taxon>
        <taxon>Bacillales</taxon>
        <taxon>Paenibacillaceae</taxon>
        <taxon>Paenibacillus</taxon>
    </lineage>
</organism>
<dbReference type="PIRSF" id="PIRSF005690">
    <property type="entry name" value="GerBA"/>
    <property type="match status" value="1"/>
</dbReference>
<feature type="transmembrane region" description="Helical" evidence="3">
    <location>
        <begin position="398"/>
        <end position="418"/>
    </location>
</feature>
<evidence type="ECO:0000256" key="3">
    <source>
        <dbReference type="SAM" id="Phobius"/>
    </source>
</evidence>
<dbReference type="Proteomes" id="UP000838686">
    <property type="component" value="Unassembled WGS sequence"/>
</dbReference>
<dbReference type="Pfam" id="PF03323">
    <property type="entry name" value="GerA"/>
    <property type="match status" value="1"/>
</dbReference>
<evidence type="ECO:0000313" key="5">
    <source>
        <dbReference type="Proteomes" id="UP000838686"/>
    </source>
</evidence>
<comment type="similarity">
    <text evidence="1">Belongs to the GerABKA family.</text>
</comment>
<dbReference type="PANTHER" id="PTHR22550:SF5">
    <property type="entry name" value="LEUCINE ZIPPER PROTEIN 4"/>
    <property type="match status" value="1"/>
</dbReference>
<dbReference type="EMBL" id="CAKMMF010000003">
    <property type="protein sequence ID" value="CAH1195829.1"/>
    <property type="molecule type" value="Genomic_DNA"/>
</dbReference>
<protein>
    <submittedName>
        <fullName evidence="4">Spore germination protein B1</fullName>
    </submittedName>
</protein>
<evidence type="ECO:0000313" key="4">
    <source>
        <dbReference type="EMBL" id="CAH1195829.1"/>
    </source>
</evidence>
<sequence length="517" mass="56617">MRTSTEESSLQEELSVILAQLQQRLGNSPDLIMRSIRIPSSPTTHVTALHIDGLIDKQMMNDSGLCSNLAGSGSDLTTHGSTIQEGVYSLLYNHASALCEVSTTRTLDGVLASILSGDTVLLIDGIAEAICCGTKGGESRGVDEPTTQVVIRGPKDSFNETLATNISLVRRRIRNPDLWLEKMKLGKKTQTEVAIMYMKNTVDDELVQEVKHRLQKANLSAVLESGAIEEMIQDQTATFFPTIYNSERPDVIAANLLEGRVAILVDGTPFALLVPTVFAQFFQSPDDYYNRFDVGIFLRMLRYICYLISLLLPSVYIAAITFHQDMIPTTLLISIASARDGIPFPAFIEAMLMELSFEVLREAGVRMPRAMGQAVSIVGALVLGQAAVQAGIVSTAMVIVVSITGIASFSTPAYNVAISARLIRLFIMILAATLGFYGILLGCIVLLAHMCSLKSFGIPYMAPFAPFRLFDQKDNILRMPRWSFIKRSRLIHQEEAAESWGRAMNASSKDSSDSKGE</sequence>
<reference evidence="4" key="1">
    <citation type="submission" date="2022-01" db="EMBL/GenBank/DDBJ databases">
        <authorList>
            <person name="Criscuolo A."/>
        </authorList>
    </citation>
    <scope>NUCLEOTIDE SEQUENCE</scope>
    <source>
        <strain evidence="4">CIP111893</strain>
    </source>
</reference>
<evidence type="ECO:0000256" key="1">
    <source>
        <dbReference type="ARBA" id="ARBA00005278"/>
    </source>
</evidence>
<feature type="transmembrane region" description="Helical" evidence="3">
    <location>
        <begin position="261"/>
        <end position="282"/>
    </location>
</feature>
<gene>
    <name evidence="4" type="primary">gerBA_1</name>
    <name evidence="4" type="ORF">PAECIP111893_00764</name>
</gene>
<dbReference type="InterPro" id="IPR050768">
    <property type="entry name" value="UPF0353/GerABKA_families"/>
</dbReference>
<feature type="transmembrane region" description="Helical" evidence="3">
    <location>
        <begin position="372"/>
        <end position="392"/>
    </location>
</feature>
<dbReference type="PANTHER" id="PTHR22550">
    <property type="entry name" value="SPORE GERMINATION PROTEIN"/>
    <property type="match status" value="1"/>
</dbReference>
<keyword evidence="3" id="KW-0812">Transmembrane</keyword>
<comment type="caution">
    <text evidence="4">The sequence shown here is derived from an EMBL/GenBank/DDBJ whole genome shotgun (WGS) entry which is preliminary data.</text>
</comment>
<name>A0ABN8G066_9BACL</name>
<dbReference type="RefSeq" id="WP_236339059.1">
    <property type="nucleotide sequence ID" value="NZ_CAKMMF010000003.1"/>
</dbReference>
<keyword evidence="3" id="KW-1133">Transmembrane helix</keyword>
<accession>A0ABN8G066</accession>
<feature type="transmembrane region" description="Helical" evidence="3">
    <location>
        <begin position="303"/>
        <end position="322"/>
    </location>
</feature>
<evidence type="ECO:0000256" key="2">
    <source>
        <dbReference type="ARBA" id="ARBA00023136"/>
    </source>
</evidence>
<dbReference type="InterPro" id="IPR004995">
    <property type="entry name" value="Spore_Ger"/>
</dbReference>
<keyword evidence="5" id="KW-1185">Reference proteome</keyword>
<keyword evidence="2 3" id="KW-0472">Membrane</keyword>
<feature type="transmembrane region" description="Helical" evidence="3">
    <location>
        <begin position="425"/>
        <end position="448"/>
    </location>
</feature>
<proteinExistence type="inferred from homology"/>